<reference evidence="2 3" key="1">
    <citation type="journal article" date="2020" name="Genomics">
        <title>Complete, high-quality genomes from long-read metagenomic sequencing of two wolf lichen thalli reveals enigmatic genome architecture.</title>
        <authorList>
            <person name="McKenzie S.K."/>
            <person name="Walston R.F."/>
            <person name="Allen J.L."/>
        </authorList>
    </citation>
    <scope>NUCLEOTIDE SEQUENCE [LARGE SCALE GENOMIC DNA]</scope>
    <source>
        <strain evidence="2">WasteWater1</strain>
    </source>
</reference>
<evidence type="ECO:0000256" key="1">
    <source>
        <dbReference type="SAM" id="MobiDB-lite"/>
    </source>
</evidence>
<dbReference type="GeneID" id="59335419"/>
<protein>
    <recommendedName>
        <fullName evidence="4">C2H2-type domain-containing protein</fullName>
    </recommendedName>
</protein>
<dbReference type="Proteomes" id="UP000593566">
    <property type="component" value="Unassembled WGS sequence"/>
</dbReference>
<feature type="region of interest" description="Disordered" evidence="1">
    <location>
        <begin position="1"/>
        <end position="51"/>
    </location>
</feature>
<feature type="compositionally biased region" description="Acidic residues" evidence="1">
    <location>
        <begin position="434"/>
        <end position="466"/>
    </location>
</feature>
<feature type="compositionally biased region" description="Polar residues" evidence="1">
    <location>
        <begin position="1"/>
        <end position="16"/>
    </location>
</feature>
<name>A0A8H6FHM0_9LECA</name>
<dbReference type="RefSeq" id="XP_037156549.1">
    <property type="nucleotide sequence ID" value="XM_037297914.1"/>
</dbReference>
<feature type="region of interest" description="Disordered" evidence="1">
    <location>
        <begin position="177"/>
        <end position="197"/>
    </location>
</feature>
<sequence length="472" mass="53002">MSQQLLLDISSATARSKGQARRRNQPTESEEARKAQRNLARRERARCKKTARTEQLLLSSAQPSLYADRPQYGGPVSINDKVPHNLPEIHLQPHRPAFTVLPAHANEFNLRALAQSSRYIAAQSKAQEAKDVVRDNLQQVGGVSVIQARDGSQTRITPEEQDRDVAEILVEVAREQHPASTVMDTETNSVNTGGEPEADASIEYSRKCPVTTCEFHRKGFPRKAERDKHTMTHFDGPFKCGSELCGRSYIFEIFDNVEDLRHHVRGSTHLSSFRELERFKCYVCTRVFDRSGYQEHLDDCMVHMVELEAAGMARPCPVSDCDHHLMDFPSKYLRGTTLCGSPDSPFGVLGVYHSKSLAERVGEDWAGRQLDNFLDDCNPALETEEERQEARSHWCAGVDPRDDGVWQYSICGEQCDELVVEVSERRVVGRVEGCEDGEEDEDDDDDDDEEGGEEEEEGQESEEEKEGGDGGG</sequence>
<keyword evidence="3" id="KW-1185">Reference proteome</keyword>
<proteinExistence type="predicted"/>
<organism evidence="2 3">
    <name type="scientific">Letharia lupina</name>
    <dbReference type="NCBI Taxonomy" id="560253"/>
    <lineage>
        <taxon>Eukaryota</taxon>
        <taxon>Fungi</taxon>
        <taxon>Dikarya</taxon>
        <taxon>Ascomycota</taxon>
        <taxon>Pezizomycotina</taxon>
        <taxon>Lecanoromycetes</taxon>
        <taxon>OSLEUM clade</taxon>
        <taxon>Lecanoromycetidae</taxon>
        <taxon>Lecanorales</taxon>
        <taxon>Lecanorineae</taxon>
        <taxon>Parmeliaceae</taxon>
        <taxon>Letharia</taxon>
    </lineage>
</organism>
<evidence type="ECO:0000313" key="2">
    <source>
        <dbReference type="EMBL" id="KAF6228907.1"/>
    </source>
</evidence>
<dbReference type="AlphaFoldDB" id="A0A8H6FHM0"/>
<dbReference type="EMBL" id="JACCJB010000003">
    <property type="protein sequence ID" value="KAF6228907.1"/>
    <property type="molecule type" value="Genomic_DNA"/>
</dbReference>
<feature type="compositionally biased region" description="Polar residues" evidence="1">
    <location>
        <begin position="178"/>
        <end position="192"/>
    </location>
</feature>
<feature type="region of interest" description="Disordered" evidence="1">
    <location>
        <begin position="429"/>
        <end position="472"/>
    </location>
</feature>
<evidence type="ECO:0008006" key="4">
    <source>
        <dbReference type="Google" id="ProtNLM"/>
    </source>
</evidence>
<accession>A0A8H6FHM0</accession>
<gene>
    <name evidence="2" type="ORF">HO133_007019</name>
</gene>
<comment type="caution">
    <text evidence="2">The sequence shown here is derived from an EMBL/GenBank/DDBJ whole genome shotgun (WGS) entry which is preliminary data.</text>
</comment>
<evidence type="ECO:0000313" key="3">
    <source>
        <dbReference type="Proteomes" id="UP000593566"/>
    </source>
</evidence>